<gene>
    <name evidence="1" type="ORF">MSHI_20180</name>
</gene>
<dbReference type="EMBL" id="AP022575">
    <property type="protein sequence ID" value="BBX74112.1"/>
    <property type="molecule type" value="Genomic_DNA"/>
</dbReference>
<reference evidence="1 2" key="1">
    <citation type="journal article" date="2019" name="Emerg. Microbes Infect.">
        <title>Comprehensive subspecies identification of 175 nontuberculous mycobacteria species based on 7547 genomic profiles.</title>
        <authorList>
            <person name="Matsumoto Y."/>
            <person name="Kinjo T."/>
            <person name="Motooka D."/>
            <person name="Nabeya D."/>
            <person name="Jung N."/>
            <person name="Uechi K."/>
            <person name="Horii T."/>
            <person name="Iida T."/>
            <person name="Fujita J."/>
            <person name="Nakamura S."/>
        </authorList>
    </citation>
    <scope>NUCLEOTIDE SEQUENCE [LARGE SCALE GENOMIC DNA]</scope>
    <source>
        <strain evidence="1 2">JCM 14233</strain>
    </source>
</reference>
<protein>
    <submittedName>
        <fullName evidence="1">Uncharacterized protein</fullName>
    </submittedName>
</protein>
<proteinExistence type="predicted"/>
<name>A0A7I7MQP8_9MYCO</name>
<evidence type="ECO:0000313" key="1">
    <source>
        <dbReference type="EMBL" id="BBX74112.1"/>
    </source>
</evidence>
<evidence type="ECO:0000313" key="2">
    <source>
        <dbReference type="Proteomes" id="UP000467236"/>
    </source>
</evidence>
<sequence length="202" mass="22511">MGCVVIDPKDAFVHVIYDHRYLSLAGAGWALYGPDGTDKAQERANAVLPGIGAILQDSVLLHARALIEFYTKGSAGRSTDITLWKFDRLAIDNDRLSELERYKKPVEVHVLHLTEWRDSTHRKGNDTHTRPDWNADNTRLVQLLLDALQDASNQASTTGSKWKQPFSDLHTAATNLLADPTFSWPHNLTEGPGLNAYLAQLL</sequence>
<keyword evidence="2" id="KW-1185">Reference proteome</keyword>
<dbReference type="Proteomes" id="UP000467236">
    <property type="component" value="Chromosome"/>
</dbReference>
<dbReference type="AlphaFoldDB" id="A0A7I7MQP8"/>
<accession>A0A7I7MQP8</accession>
<dbReference type="KEGG" id="mshj:MSHI_20180"/>
<organism evidence="1 2">
    <name type="scientific">Mycobacterium shinjukuense</name>
    <dbReference type="NCBI Taxonomy" id="398694"/>
    <lineage>
        <taxon>Bacteria</taxon>
        <taxon>Bacillati</taxon>
        <taxon>Actinomycetota</taxon>
        <taxon>Actinomycetes</taxon>
        <taxon>Mycobacteriales</taxon>
        <taxon>Mycobacteriaceae</taxon>
        <taxon>Mycobacterium</taxon>
    </lineage>
</organism>